<dbReference type="AlphaFoldDB" id="A0A392URD0"/>
<organism evidence="1 2">
    <name type="scientific">Trifolium medium</name>
    <dbReference type="NCBI Taxonomy" id="97028"/>
    <lineage>
        <taxon>Eukaryota</taxon>
        <taxon>Viridiplantae</taxon>
        <taxon>Streptophyta</taxon>
        <taxon>Embryophyta</taxon>
        <taxon>Tracheophyta</taxon>
        <taxon>Spermatophyta</taxon>
        <taxon>Magnoliopsida</taxon>
        <taxon>eudicotyledons</taxon>
        <taxon>Gunneridae</taxon>
        <taxon>Pentapetalae</taxon>
        <taxon>rosids</taxon>
        <taxon>fabids</taxon>
        <taxon>Fabales</taxon>
        <taxon>Fabaceae</taxon>
        <taxon>Papilionoideae</taxon>
        <taxon>50 kb inversion clade</taxon>
        <taxon>NPAAA clade</taxon>
        <taxon>Hologalegina</taxon>
        <taxon>IRL clade</taxon>
        <taxon>Trifolieae</taxon>
        <taxon>Trifolium</taxon>
    </lineage>
</organism>
<protein>
    <submittedName>
        <fullName evidence="1">Uncharacterized protein</fullName>
    </submittedName>
</protein>
<feature type="non-terminal residue" evidence="1">
    <location>
        <position position="1"/>
    </location>
</feature>
<keyword evidence="2" id="KW-1185">Reference proteome</keyword>
<reference evidence="1 2" key="1">
    <citation type="journal article" date="2018" name="Front. Plant Sci.">
        <title>Red Clover (Trifolium pratense) and Zigzag Clover (T. medium) - A Picture of Genomic Similarities and Differences.</title>
        <authorList>
            <person name="Dluhosova J."/>
            <person name="Istvanek J."/>
            <person name="Nedelnik J."/>
            <person name="Repkova J."/>
        </authorList>
    </citation>
    <scope>NUCLEOTIDE SEQUENCE [LARGE SCALE GENOMIC DNA]</scope>
    <source>
        <strain evidence="2">cv. 10/8</strain>
        <tissue evidence="1">Leaf</tissue>
    </source>
</reference>
<proteinExistence type="predicted"/>
<gene>
    <name evidence="1" type="ORF">A2U01_0099864</name>
</gene>
<name>A0A392URD0_9FABA</name>
<dbReference type="EMBL" id="LXQA010954251">
    <property type="protein sequence ID" value="MCI78594.1"/>
    <property type="molecule type" value="Genomic_DNA"/>
</dbReference>
<sequence>DDRSASYDRYRKRRMCRIFCTSLAIEPGAAEAPFVPKIAPWHLNLSHGTVHRGGKC</sequence>
<dbReference type="Proteomes" id="UP000265520">
    <property type="component" value="Unassembled WGS sequence"/>
</dbReference>
<evidence type="ECO:0000313" key="2">
    <source>
        <dbReference type="Proteomes" id="UP000265520"/>
    </source>
</evidence>
<evidence type="ECO:0000313" key="1">
    <source>
        <dbReference type="EMBL" id="MCI78594.1"/>
    </source>
</evidence>
<comment type="caution">
    <text evidence="1">The sequence shown here is derived from an EMBL/GenBank/DDBJ whole genome shotgun (WGS) entry which is preliminary data.</text>
</comment>
<accession>A0A392URD0</accession>